<dbReference type="OrthoDB" id="6513379at2759"/>
<dbReference type="SUPFAM" id="SSF56672">
    <property type="entry name" value="DNA/RNA polymerases"/>
    <property type="match status" value="1"/>
</dbReference>
<protein>
    <recommendedName>
        <fullName evidence="2">CCHC-type domain-containing protein</fullName>
    </recommendedName>
</protein>
<organism evidence="3 4">
    <name type="scientific">Araneus ventricosus</name>
    <name type="common">Orbweaver spider</name>
    <name type="synonym">Epeira ventricosa</name>
    <dbReference type="NCBI Taxonomy" id="182803"/>
    <lineage>
        <taxon>Eukaryota</taxon>
        <taxon>Metazoa</taxon>
        <taxon>Ecdysozoa</taxon>
        <taxon>Arthropoda</taxon>
        <taxon>Chelicerata</taxon>
        <taxon>Arachnida</taxon>
        <taxon>Araneae</taxon>
        <taxon>Araneomorphae</taxon>
        <taxon>Entelegynae</taxon>
        <taxon>Araneoidea</taxon>
        <taxon>Araneidae</taxon>
        <taxon>Araneus</taxon>
    </lineage>
</organism>
<proteinExistence type="predicted"/>
<gene>
    <name evidence="3" type="ORF">AVEN_174390_1</name>
</gene>
<evidence type="ECO:0000259" key="2">
    <source>
        <dbReference type="PROSITE" id="PS50158"/>
    </source>
</evidence>
<dbReference type="PROSITE" id="PS50158">
    <property type="entry name" value="ZF_CCHC"/>
    <property type="match status" value="1"/>
</dbReference>
<dbReference type="InterPro" id="IPR036691">
    <property type="entry name" value="Endo/exonu/phosph_ase_sf"/>
</dbReference>
<dbReference type="InterPro" id="IPR005135">
    <property type="entry name" value="Endo/exonuclease/phosphatase"/>
</dbReference>
<name>A0A4Y2T2E8_ARAVE</name>
<evidence type="ECO:0000256" key="1">
    <source>
        <dbReference type="PROSITE-ProRule" id="PRU00047"/>
    </source>
</evidence>
<evidence type="ECO:0000313" key="4">
    <source>
        <dbReference type="Proteomes" id="UP000499080"/>
    </source>
</evidence>
<sequence length="785" mass="89991">MSTEGQELENSIKGLLQKEINPQKEGFEVTATRPLRNKGLAVDCTSKDHLDILLEKLNAKTQLTEKIEIKKPEKRFPRCVIYDLEEDTQEGDVLKALANATQAEEKDFRICFKMKGKGGRSHFVVTANPALTLALLEKKKINIHWSKHNIREHLDIKRCYKCQDFGHLQANCKRQYPYCAFCGFSHNTRNCRNDRPRCVNCLEANGKRKDKVDICHMASDNKCPSFLREHHFPSTKILQINLQKTISATDNLKTAIVEHKIDIIIAQEPYVYNGTIAGTPQSWAKWSSKNKKAVILAPQNISPVILTPKENAIAIKVNLNNKPCTIVSAYSSPLEEVEHTLQDIQEYINEIQGEDYIIGADLNGQHHNWGYSYTSPRGRAIDHLIGSCRAMLLNTEDAPPSFFHPNGTVGRPDLSVSSASLASNIEWKILQDETMSDHKYILMNISLKRQTTTFQRFKTKYGGHRKFRHNLNNHSQEMITKLIECTTKEDLDIAFTEVHQELIDICKKSYKIKKQELLKPPSWWTPTLEMEKKKLCALRRRGQRQARSNGTTESSIYNREKAKLRKKIKRTKTSAWQKFCTEETNPYGRHYKAAFRKGSPPSDLFQQHSGKGTELEFATSILDCLYPTTVDTPSEETTNTTPNIDLPFTKSEVNRIIHRLPKGKAPGYDGIDNIILQQIFFNTPDLILTIVNKCLEHNLFPSSLKIGIVLLFYKEGKDTSNPKSYRPITLLPTIGKMLEKLMTQRMEYHLEKTNQHHSKQYGFREGRSIDHALDNLLEKMEFHKS</sequence>
<dbReference type="SUPFAM" id="SSF56219">
    <property type="entry name" value="DNase I-like"/>
    <property type="match status" value="1"/>
</dbReference>
<dbReference type="GO" id="GO:0003676">
    <property type="term" value="F:nucleic acid binding"/>
    <property type="evidence" value="ECO:0007669"/>
    <property type="project" value="InterPro"/>
</dbReference>
<dbReference type="InterPro" id="IPR043502">
    <property type="entry name" value="DNA/RNA_pol_sf"/>
</dbReference>
<keyword evidence="1" id="KW-0862">Zinc</keyword>
<dbReference type="AlphaFoldDB" id="A0A4Y2T2E8"/>
<keyword evidence="1" id="KW-0479">Metal-binding</keyword>
<dbReference type="GO" id="GO:0071897">
    <property type="term" value="P:DNA biosynthetic process"/>
    <property type="evidence" value="ECO:0007669"/>
    <property type="project" value="UniProtKB-ARBA"/>
</dbReference>
<accession>A0A4Y2T2E8</accession>
<dbReference type="Gene3D" id="3.60.10.10">
    <property type="entry name" value="Endonuclease/exonuclease/phosphatase"/>
    <property type="match status" value="1"/>
</dbReference>
<dbReference type="Pfam" id="PF14529">
    <property type="entry name" value="Exo_endo_phos_2"/>
    <property type="match status" value="1"/>
</dbReference>
<feature type="domain" description="CCHC-type" evidence="2">
    <location>
        <begin position="158"/>
        <end position="174"/>
    </location>
</feature>
<dbReference type="GO" id="GO:0003824">
    <property type="term" value="F:catalytic activity"/>
    <property type="evidence" value="ECO:0007669"/>
    <property type="project" value="InterPro"/>
</dbReference>
<dbReference type="EMBL" id="BGPR01025025">
    <property type="protein sequence ID" value="GBN93599.1"/>
    <property type="molecule type" value="Genomic_DNA"/>
</dbReference>
<keyword evidence="4" id="KW-1185">Reference proteome</keyword>
<comment type="caution">
    <text evidence="3">The sequence shown here is derived from an EMBL/GenBank/DDBJ whole genome shotgun (WGS) entry which is preliminary data.</text>
</comment>
<keyword evidence="1" id="KW-0863">Zinc-finger</keyword>
<dbReference type="PANTHER" id="PTHR19446">
    <property type="entry name" value="REVERSE TRANSCRIPTASES"/>
    <property type="match status" value="1"/>
</dbReference>
<dbReference type="Proteomes" id="UP000499080">
    <property type="component" value="Unassembled WGS sequence"/>
</dbReference>
<reference evidence="3 4" key="1">
    <citation type="journal article" date="2019" name="Sci. Rep.">
        <title>Orb-weaving spider Araneus ventricosus genome elucidates the spidroin gene catalogue.</title>
        <authorList>
            <person name="Kono N."/>
            <person name="Nakamura H."/>
            <person name="Ohtoshi R."/>
            <person name="Moran D.A.P."/>
            <person name="Shinohara A."/>
            <person name="Yoshida Y."/>
            <person name="Fujiwara M."/>
            <person name="Mori M."/>
            <person name="Tomita M."/>
            <person name="Arakawa K."/>
        </authorList>
    </citation>
    <scope>NUCLEOTIDE SEQUENCE [LARGE SCALE GENOMIC DNA]</scope>
</reference>
<dbReference type="InterPro" id="IPR001878">
    <property type="entry name" value="Znf_CCHC"/>
</dbReference>
<evidence type="ECO:0000313" key="3">
    <source>
        <dbReference type="EMBL" id="GBN93599.1"/>
    </source>
</evidence>
<dbReference type="GO" id="GO:0008270">
    <property type="term" value="F:zinc ion binding"/>
    <property type="evidence" value="ECO:0007669"/>
    <property type="project" value="UniProtKB-KW"/>
</dbReference>